<organism evidence="6 7">
    <name type="scientific">Meganyctiphanes norvegica</name>
    <name type="common">Northern krill</name>
    <name type="synonym">Thysanopoda norvegica</name>
    <dbReference type="NCBI Taxonomy" id="48144"/>
    <lineage>
        <taxon>Eukaryota</taxon>
        <taxon>Metazoa</taxon>
        <taxon>Ecdysozoa</taxon>
        <taxon>Arthropoda</taxon>
        <taxon>Crustacea</taxon>
        <taxon>Multicrustacea</taxon>
        <taxon>Malacostraca</taxon>
        <taxon>Eumalacostraca</taxon>
        <taxon>Eucarida</taxon>
        <taxon>Euphausiacea</taxon>
        <taxon>Euphausiidae</taxon>
        <taxon>Meganyctiphanes</taxon>
    </lineage>
</organism>
<dbReference type="GO" id="GO:0036149">
    <property type="term" value="P:phosphatidylinositol acyl-chain remodeling"/>
    <property type="evidence" value="ECO:0007669"/>
    <property type="project" value="TreeGrafter"/>
</dbReference>
<sequence length="371" mass="43471">MSESRSWKLLLRAAIRYVLITINTLYANLSYVIWLTLLQPLTWWPNTEKLYWKIEGLLYQNNCSFFSFWTYNAGYHIVELGDDISGLLGEPCLLMVNHQSMADVPLLVSAFNSRHNLSNNLSWIIYAGFKHTNFGIICSGHKDFFIDVGKKKRDASLANLEIHLRDVYLPLKRHWLTIFPEGDFLLRCRSSSQDYAKKNGYPVLENCLLPRVAAVRTVLENARADSHTDGGDRLKYVIDLTIAYTDINNPMSFNTILNGLKPPCETVFHYRKYYIEEVPRDEEGISAWLFERYREKDQMLAEYYRTGVFPETPTQHPDHIKHPNTYRLKGYKIKECNWQYLINHSFCILSMTAFYWMCYSSYSYLVAKIYS</sequence>
<dbReference type="Pfam" id="PF16076">
    <property type="entry name" value="Acyltransf_C"/>
    <property type="match status" value="1"/>
</dbReference>
<keyword evidence="4" id="KW-0812">Transmembrane</keyword>
<feature type="domain" description="Phospholipid/glycerol acyltransferase" evidence="5">
    <location>
        <begin position="92"/>
        <end position="216"/>
    </location>
</feature>
<evidence type="ECO:0000259" key="5">
    <source>
        <dbReference type="SMART" id="SM00563"/>
    </source>
</evidence>
<keyword evidence="3" id="KW-0012">Acyltransferase</keyword>
<dbReference type="GO" id="GO:0005783">
    <property type="term" value="C:endoplasmic reticulum"/>
    <property type="evidence" value="ECO:0007669"/>
    <property type="project" value="TreeGrafter"/>
</dbReference>
<evidence type="ECO:0000256" key="3">
    <source>
        <dbReference type="ARBA" id="ARBA00023315"/>
    </source>
</evidence>
<comment type="caution">
    <text evidence="6">The sequence shown here is derived from an EMBL/GenBank/DDBJ whole genome shotgun (WGS) entry which is preliminary data.</text>
</comment>
<gene>
    <name evidence="6" type="ORF">MNOR_LOCUS31050</name>
</gene>
<dbReference type="InterPro" id="IPR032098">
    <property type="entry name" value="Acyltransf_C"/>
</dbReference>
<name>A0AAV2S1S7_MEGNR</name>
<dbReference type="PANTHER" id="PTHR10983">
    <property type="entry name" value="1-ACYLGLYCEROL-3-PHOSPHATE ACYLTRANSFERASE-RELATED"/>
    <property type="match status" value="1"/>
</dbReference>
<reference evidence="6 7" key="1">
    <citation type="submission" date="2024-05" db="EMBL/GenBank/DDBJ databases">
        <authorList>
            <person name="Wallberg A."/>
        </authorList>
    </citation>
    <scope>NUCLEOTIDE SEQUENCE [LARGE SCALE GENOMIC DNA]</scope>
</reference>
<accession>A0AAV2S1S7</accession>
<evidence type="ECO:0000313" key="7">
    <source>
        <dbReference type="Proteomes" id="UP001497623"/>
    </source>
</evidence>
<keyword evidence="4" id="KW-1133">Transmembrane helix</keyword>
<dbReference type="Proteomes" id="UP001497623">
    <property type="component" value="Unassembled WGS sequence"/>
</dbReference>
<feature type="transmembrane region" description="Helical" evidence="4">
    <location>
        <begin position="14"/>
        <end position="37"/>
    </location>
</feature>
<dbReference type="CDD" id="cd07990">
    <property type="entry name" value="LPLAT_LCLAT1-like"/>
    <property type="match status" value="1"/>
</dbReference>
<evidence type="ECO:0000313" key="6">
    <source>
        <dbReference type="EMBL" id="CAL4152711.1"/>
    </source>
</evidence>
<dbReference type="Pfam" id="PF01553">
    <property type="entry name" value="Acyltransferase"/>
    <property type="match status" value="1"/>
</dbReference>
<dbReference type="AlphaFoldDB" id="A0AAV2S1S7"/>
<comment type="similarity">
    <text evidence="1">Belongs to the 1-acyl-sn-glycerol-3-phosphate acyltransferase family.</text>
</comment>
<dbReference type="SMART" id="SM00563">
    <property type="entry name" value="PlsC"/>
    <property type="match status" value="1"/>
</dbReference>
<evidence type="ECO:0000256" key="2">
    <source>
        <dbReference type="ARBA" id="ARBA00022679"/>
    </source>
</evidence>
<proteinExistence type="inferred from homology"/>
<keyword evidence="4" id="KW-0472">Membrane</keyword>
<evidence type="ECO:0000256" key="4">
    <source>
        <dbReference type="SAM" id="Phobius"/>
    </source>
</evidence>
<protein>
    <recommendedName>
        <fullName evidence="5">Phospholipid/glycerol acyltransferase domain-containing protein</fullName>
    </recommendedName>
</protein>
<dbReference type="EMBL" id="CAXKWB010039188">
    <property type="protein sequence ID" value="CAL4152711.1"/>
    <property type="molecule type" value="Genomic_DNA"/>
</dbReference>
<dbReference type="GO" id="GO:0016746">
    <property type="term" value="F:acyltransferase activity"/>
    <property type="evidence" value="ECO:0007669"/>
    <property type="project" value="UniProtKB-KW"/>
</dbReference>
<dbReference type="SUPFAM" id="SSF69593">
    <property type="entry name" value="Glycerol-3-phosphate (1)-acyltransferase"/>
    <property type="match status" value="1"/>
</dbReference>
<keyword evidence="2" id="KW-0808">Transferase</keyword>
<dbReference type="InterPro" id="IPR002123">
    <property type="entry name" value="Plipid/glycerol_acylTrfase"/>
</dbReference>
<keyword evidence="7" id="KW-1185">Reference proteome</keyword>
<evidence type="ECO:0000256" key="1">
    <source>
        <dbReference type="ARBA" id="ARBA00008655"/>
    </source>
</evidence>
<dbReference type="PANTHER" id="PTHR10983:SF2">
    <property type="entry name" value="ACYL-COA:LYSOPHOSPHATIDYLGLYCEROL ACYLTRANSFERASE 1"/>
    <property type="match status" value="1"/>
</dbReference>